<dbReference type="InterPro" id="IPR038726">
    <property type="entry name" value="PDDEXK_AddAB-type"/>
</dbReference>
<sequence>MGFKYREYPDWSWSQTRDRIFKECQRKYYYHYYASHNGWLPEASKLSKSAYRLKQIANLYIIFGDALHQLMERLLNDSLKTDVISVDAKILQKKLKNYLNRAFIDSRNVSQWMQAPKRSMMLHEMYYEGVLNQNRIDKINERIVQCVSNLRHCLSLRELMHNKVNIIEIEQLNSFLIVETPVFVKMDVLYFKPGDDRWIIVDWKTGLDDEENEDQLLLYAMYLNNKYQVPYEKTEIRLEYLLTGECKVIHVKKDEVKRTIERVNSSAAQMKLLLEDELTNKPMPEGNFTASPSKMKCKGCNFREMCEDKFIE</sequence>
<evidence type="ECO:0000313" key="9">
    <source>
        <dbReference type="EMBL" id="MFB5680966.1"/>
    </source>
</evidence>
<keyword evidence="2" id="KW-0227">DNA damage</keyword>
<dbReference type="Pfam" id="PF12705">
    <property type="entry name" value="PDDEXK_1"/>
    <property type="match status" value="1"/>
</dbReference>
<evidence type="ECO:0000256" key="5">
    <source>
        <dbReference type="ARBA" id="ARBA00022840"/>
    </source>
</evidence>
<name>A0ABV5B8T3_9BACL</name>
<feature type="domain" description="PD-(D/E)XK endonuclease-like" evidence="8">
    <location>
        <begin position="12"/>
        <end position="307"/>
    </location>
</feature>
<keyword evidence="1" id="KW-0547">Nucleotide-binding</keyword>
<keyword evidence="3" id="KW-0378">Hydrolase</keyword>
<keyword evidence="10" id="KW-1185">Reference proteome</keyword>
<dbReference type="Proteomes" id="UP001580407">
    <property type="component" value="Unassembled WGS sequence"/>
</dbReference>
<reference evidence="9 10" key="1">
    <citation type="submission" date="2024-09" db="EMBL/GenBank/DDBJ databases">
        <authorList>
            <person name="Ruan L."/>
        </authorList>
    </citation>
    <scope>NUCLEOTIDE SEQUENCE [LARGE SCALE GENOMIC DNA]</scope>
    <source>
        <strain evidence="9 10">D33</strain>
    </source>
</reference>
<gene>
    <name evidence="9" type="ORF">ACE3NQ_08595</name>
</gene>
<evidence type="ECO:0000256" key="1">
    <source>
        <dbReference type="ARBA" id="ARBA00022741"/>
    </source>
</evidence>
<dbReference type="InterPro" id="IPR011604">
    <property type="entry name" value="PDDEXK-like_dom_sf"/>
</dbReference>
<dbReference type="RefSeq" id="WP_375524758.1">
    <property type="nucleotide sequence ID" value="NZ_JBHILM010000007.1"/>
</dbReference>
<proteinExistence type="predicted"/>
<evidence type="ECO:0000259" key="8">
    <source>
        <dbReference type="Pfam" id="PF12705"/>
    </source>
</evidence>
<dbReference type="EMBL" id="JBHILM010000007">
    <property type="protein sequence ID" value="MFB5680966.1"/>
    <property type="molecule type" value="Genomic_DNA"/>
</dbReference>
<keyword evidence="6" id="KW-0238">DNA-binding</keyword>
<protein>
    <submittedName>
        <fullName evidence="9">PD-(D/E)XK nuclease family protein</fullName>
    </submittedName>
</protein>
<evidence type="ECO:0000256" key="2">
    <source>
        <dbReference type="ARBA" id="ARBA00022763"/>
    </source>
</evidence>
<keyword evidence="5" id="KW-0067">ATP-binding</keyword>
<keyword evidence="4" id="KW-0347">Helicase</keyword>
<evidence type="ECO:0000313" key="10">
    <source>
        <dbReference type="Proteomes" id="UP001580407"/>
    </source>
</evidence>
<evidence type="ECO:0000256" key="7">
    <source>
        <dbReference type="ARBA" id="ARBA00023204"/>
    </source>
</evidence>
<evidence type="ECO:0000256" key="3">
    <source>
        <dbReference type="ARBA" id="ARBA00022801"/>
    </source>
</evidence>
<accession>A0ABV5B8T3</accession>
<comment type="caution">
    <text evidence="9">The sequence shown here is derived from an EMBL/GenBank/DDBJ whole genome shotgun (WGS) entry which is preliminary data.</text>
</comment>
<evidence type="ECO:0000256" key="4">
    <source>
        <dbReference type="ARBA" id="ARBA00022806"/>
    </source>
</evidence>
<dbReference type="Gene3D" id="3.90.320.10">
    <property type="match status" value="1"/>
</dbReference>
<evidence type="ECO:0000256" key="6">
    <source>
        <dbReference type="ARBA" id="ARBA00023125"/>
    </source>
</evidence>
<keyword evidence="7" id="KW-0234">DNA repair</keyword>
<organism evidence="9 10">
    <name type="scientific">Paenibacillus terreus</name>
    <dbReference type="NCBI Taxonomy" id="1387834"/>
    <lineage>
        <taxon>Bacteria</taxon>
        <taxon>Bacillati</taxon>
        <taxon>Bacillota</taxon>
        <taxon>Bacilli</taxon>
        <taxon>Bacillales</taxon>
        <taxon>Paenibacillaceae</taxon>
        <taxon>Paenibacillus</taxon>
    </lineage>
</organism>